<dbReference type="EMBL" id="LR797307">
    <property type="protein sequence ID" value="CAB4200300.1"/>
    <property type="molecule type" value="Genomic_DNA"/>
</dbReference>
<dbReference type="EMBL" id="LR797463">
    <property type="protein sequence ID" value="CAB4218171.1"/>
    <property type="molecule type" value="Genomic_DNA"/>
</dbReference>
<dbReference type="EMBL" id="LR797102">
    <property type="protein sequence ID" value="CAB4187662.1"/>
    <property type="molecule type" value="Genomic_DNA"/>
</dbReference>
<evidence type="ECO:0000313" key="7">
    <source>
        <dbReference type="EMBL" id="CAB4200300.1"/>
    </source>
</evidence>
<evidence type="ECO:0000313" key="5">
    <source>
        <dbReference type="EMBL" id="CAB4184115.1"/>
    </source>
</evidence>
<sequence>MNMGNPSNTIHLRRLIERVAGVDHNVSMALVRAMMDEGYGVIHAPCAECRSIHESYPTVRAFHHPSCETRKKCRECGGDIPGLSCEHFTQQVGSLCDTCAA</sequence>
<evidence type="ECO:0000313" key="1">
    <source>
        <dbReference type="EMBL" id="CAB4146650.1"/>
    </source>
</evidence>
<evidence type="ECO:0000313" key="2">
    <source>
        <dbReference type="EMBL" id="CAB4164400.1"/>
    </source>
</evidence>
<evidence type="ECO:0000313" key="8">
    <source>
        <dbReference type="EMBL" id="CAB4214263.1"/>
    </source>
</evidence>
<dbReference type="EMBL" id="LR797405">
    <property type="protein sequence ID" value="CAB4214263.1"/>
    <property type="molecule type" value="Genomic_DNA"/>
</dbReference>
<dbReference type="EMBL" id="LR796763">
    <property type="protein sequence ID" value="CAB4164400.1"/>
    <property type="molecule type" value="Genomic_DNA"/>
</dbReference>
<evidence type="ECO:0000313" key="6">
    <source>
        <dbReference type="EMBL" id="CAB4187662.1"/>
    </source>
</evidence>
<reference evidence="3" key="1">
    <citation type="submission" date="2020-05" db="EMBL/GenBank/DDBJ databases">
        <authorList>
            <person name="Chiriac C."/>
            <person name="Salcher M."/>
            <person name="Ghai R."/>
            <person name="Kavagutti S V."/>
        </authorList>
    </citation>
    <scope>NUCLEOTIDE SEQUENCE</scope>
</reference>
<evidence type="ECO:0000313" key="3">
    <source>
        <dbReference type="EMBL" id="CAB4172388.1"/>
    </source>
</evidence>
<evidence type="ECO:0000313" key="10">
    <source>
        <dbReference type="EMBL" id="CAB5229125.1"/>
    </source>
</evidence>
<proteinExistence type="predicted"/>
<organism evidence="3">
    <name type="scientific">uncultured Caudovirales phage</name>
    <dbReference type="NCBI Taxonomy" id="2100421"/>
    <lineage>
        <taxon>Viruses</taxon>
        <taxon>Duplodnaviria</taxon>
        <taxon>Heunggongvirae</taxon>
        <taxon>Uroviricota</taxon>
        <taxon>Caudoviricetes</taxon>
        <taxon>Peduoviridae</taxon>
        <taxon>Maltschvirus</taxon>
        <taxon>Maltschvirus maltsch</taxon>
    </lineage>
</organism>
<name>A0A6J5PTL2_9CAUD</name>
<dbReference type="EMBL" id="LR796470">
    <property type="protein sequence ID" value="CAB4146650.1"/>
    <property type="molecule type" value="Genomic_DNA"/>
</dbReference>
<dbReference type="EMBL" id="LR798397">
    <property type="protein sequence ID" value="CAB5229125.1"/>
    <property type="molecule type" value="Genomic_DNA"/>
</dbReference>
<evidence type="ECO:0000313" key="4">
    <source>
        <dbReference type="EMBL" id="CAB4177715.1"/>
    </source>
</evidence>
<dbReference type="EMBL" id="LR796881">
    <property type="protein sequence ID" value="CAB4172388.1"/>
    <property type="molecule type" value="Genomic_DNA"/>
</dbReference>
<dbReference type="EMBL" id="LR796953">
    <property type="protein sequence ID" value="CAB4177715.1"/>
    <property type="molecule type" value="Genomic_DNA"/>
</dbReference>
<dbReference type="EMBL" id="LR797060">
    <property type="protein sequence ID" value="CAB4184115.1"/>
    <property type="molecule type" value="Genomic_DNA"/>
</dbReference>
<gene>
    <name evidence="4" type="ORF">UFOVP1006_38</name>
    <name evidence="5" type="ORF">UFOVP1096_42</name>
    <name evidence="6" type="ORF">UFOVP1157_45</name>
    <name evidence="7" type="ORF">UFOVP1347_35</name>
    <name evidence="8" type="ORF">UFOVP1455_33</name>
    <name evidence="10" type="ORF">UFOVP1543_33</name>
    <name evidence="9" type="ORF">UFOVP1606_9</name>
    <name evidence="1" type="ORF">UFOVP497_50</name>
    <name evidence="2" type="ORF">UFOVP834_26</name>
    <name evidence="3" type="ORF">UFOVP922_45</name>
</gene>
<protein>
    <submittedName>
        <fullName evidence="3">Uncharacterized protein</fullName>
    </submittedName>
</protein>
<accession>A0A6J5PTL2</accession>
<evidence type="ECO:0000313" key="9">
    <source>
        <dbReference type="EMBL" id="CAB4218171.1"/>
    </source>
</evidence>